<accession>A0A0F6TBF9</accession>
<reference evidence="2 3" key="1">
    <citation type="journal article" date="2015" name="Genome Announc.">
        <title>Complete Genome Sequence of Corynebacterium camporealensis DSM 44610, Isolated from the Milk of a Manchega Sheep with Subclinical Mastitis.</title>
        <authorList>
            <person name="Ruckert C."/>
            <person name="Albersmeier A."/>
            <person name="Winkler A."/>
            <person name="Tauch A."/>
        </authorList>
    </citation>
    <scope>NUCLEOTIDE SEQUENCE [LARGE SCALE GENOMIC DNA]</scope>
    <source>
        <strain evidence="2 3">DSM 44610</strain>
    </source>
</reference>
<evidence type="ECO:0000256" key="1">
    <source>
        <dbReference type="ARBA" id="ARBA00008812"/>
    </source>
</evidence>
<dbReference type="PATRIC" id="fig|161896.4.peg.1161"/>
<organism evidence="2 3">
    <name type="scientific">Corynebacterium camporealensis</name>
    <dbReference type="NCBI Taxonomy" id="161896"/>
    <lineage>
        <taxon>Bacteria</taxon>
        <taxon>Bacillati</taxon>
        <taxon>Actinomycetota</taxon>
        <taxon>Actinomycetes</taxon>
        <taxon>Mycobacteriales</taxon>
        <taxon>Corynebacteriaceae</taxon>
        <taxon>Corynebacterium</taxon>
    </lineage>
</organism>
<dbReference type="Proteomes" id="UP000033566">
    <property type="component" value="Chromosome"/>
</dbReference>
<dbReference type="InterPro" id="IPR007372">
    <property type="entry name" value="Lipid/polyisoprenoid-bd_YceI"/>
</dbReference>
<proteinExistence type="inferred from homology"/>
<dbReference type="EMBL" id="CP011311">
    <property type="protein sequence ID" value="AKE39149.1"/>
    <property type="molecule type" value="Genomic_DNA"/>
</dbReference>
<evidence type="ECO:0000313" key="2">
    <source>
        <dbReference type="EMBL" id="AKE39149.1"/>
    </source>
</evidence>
<dbReference type="SUPFAM" id="SSF101874">
    <property type="entry name" value="YceI-like"/>
    <property type="match status" value="1"/>
</dbReference>
<dbReference type="KEGG" id="ccj:UL81_05925"/>
<dbReference type="OrthoDB" id="117810at2"/>
<sequence length="233" mass="25219">MKSLFYNRKLVVSIFVILIVAATAFAFGPMVYSMFAGSGVKTEPVNADGTDAASTDVNGNWNIVHGPPDNHTSAGFTFDEILPAERTTTSGSTNEVTGMVTVDAETLTDAEVTVNMTELSTDKQVRDQNMKAKLFETDKFPEATFKLTEPADLSAVPDDGTMGTVELTGDLTIKGETNEIVQEFDVLRTGENVVIGGNVPINRLDYGVESPELIAAEIDEHGYVDIRLFLEKN</sequence>
<name>A0A0F6TBF9_9CORY</name>
<dbReference type="Gene3D" id="2.40.128.110">
    <property type="entry name" value="Lipid/polyisoprenoid-binding, YceI-like"/>
    <property type="match status" value="1"/>
</dbReference>
<dbReference type="AlphaFoldDB" id="A0A0F6TBF9"/>
<comment type="similarity">
    <text evidence="1">Belongs to the UPF0312 family.</text>
</comment>
<dbReference type="InterPro" id="IPR036761">
    <property type="entry name" value="TTHA0802/YceI-like_sf"/>
</dbReference>
<evidence type="ECO:0000313" key="3">
    <source>
        <dbReference type="Proteomes" id="UP000033566"/>
    </source>
</evidence>
<dbReference type="STRING" id="161896.UL81_05925"/>
<dbReference type="PANTHER" id="PTHR34406:SF1">
    <property type="entry name" value="PROTEIN YCEI"/>
    <property type="match status" value="1"/>
</dbReference>
<protein>
    <submittedName>
        <fullName evidence="2">Uncharacterized protein</fullName>
    </submittedName>
</protein>
<gene>
    <name evidence="2" type="ORF">UL81_05925</name>
</gene>
<dbReference type="SMART" id="SM00867">
    <property type="entry name" value="YceI"/>
    <property type="match status" value="1"/>
</dbReference>
<dbReference type="Pfam" id="PF04264">
    <property type="entry name" value="YceI"/>
    <property type="match status" value="1"/>
</dbReference>
<dbReference type="HOGENOM" id="CLU_099007_0_0_11"/>
<dbReference type="PANTHER" id="PTHR34406">
    <property type="entry name" value="PROTEIN YCEI"/>
    <property type="match status" value="1"/>
</dbReference>
<dbReference type="RefSeq" id="WP_035104621.1">
    <property type="nucleotide sequence ID" value="NZ_CP011311.1"/>
</dbReference>
<keyword evidence="3" id="KW-1185">Reference proteome</keyword>